<dbReference type="EC" id="1.1.1.169" evidence="4"/>
<dbReference type="SUPFAM" id="SSF51735">
    <property type="entry name" value="NAD(P)-binding Rossmann-fold domains"/>
    <property type="match status" value="1"/>
</dbReference>
<comment type="pathway">
    <text evidence="4">Cofactor biosynthesis; (R)-pantothenate biosynthesis; (R)-pantoate from 3-methyl-2-oxobutanoate: step 2/2.</text>
</comment>
<dbReference type="PANTHER" id="PTHR21708:SF26">
    <property type="entry name" value="2-DEHYDROPANTOATE 2-REDUCTASE"/>
    <property type="match status" value="1"/>
</dbReference>
<keyword evidence="4" id="KW-0566">Pantothenate biosynthesis</keyword>
<evidence type="ECO:0000256" key="2">
    <source>
        <dbReference type="ARBA" id="ARBA00022857"/>
    </source>
</evidence>
<dbReference type="Gene3D" id="1.10.1040.10">
    <property type="entry name" value="N-(1-d-carboxylethyl)-l-norvaline Dehydrogenase, domain 2"/>
    <property type="match status" value="1"/>
</dbReference>
<dbReference type="Proteomes" id="UP000886751">
    <property type="component" value="Unassembled WGS sequence"/>
</dbReference>
<protein>
    <recommendedName>
        <fullName evidence="4">2-dehydropantoate 2-reductase</fullName>
        <ecNumber evidence="4">1.1.1.169</ecNumber>
    </recommendedName>
    <alternativeName>
        <fullName evidence="4">Ketopantoate reductase</fullName>
    </alternativeName>
</protein>
<dbReference type="InterPro" id="IPR003710">
    <property type="entry name" value="ApbA"/>
</dbReference>
<dbReference type="SUPFAM" id="SSF48179">
    <property type="entry name" value="6-phosphogluconate dehydrogenase C-terminal domain-like"/>
    <property type="match status" value="1"/>
</dbReference>
<feature type="domain" description="Ketopantoate reductase N-terminal" evidence="5">
    <location>
        <begin position="3"/>
        <end position="150"/>
    </location>
</feature>
<dbReference type="InterPro" id="IPR013752">
    <property type="entry name" value="KPA_reductase"/>
</dbReference>
<sequence length="305" mass="31923">MKIAVLGAGAMGGLFSAYLSRQNEVTVIDVNPAVVEKINADGLTVTEPDGASAVYHPHAVLSTEGMAPVDLIVVFVKAMFSESALTNNKGIIGPDTYLMTLQNGSGHEDLLGKFVPQDHIIIGTTQHNASVAGPGATKHGGSGMTHMGCVVGEAARLQKFADTFTACGLEADVSDGVQKMIWNKLFTNVSASALTGALQVPLGYISANEHAWKLCCTLIREAVDAAKGLGMDFDYDEKVAEVKAVCDNSPNGLTSIYADLKNGRRSEVDTISGSVVRAGKKGGVPTPSHEFLVGLIHAMEGRPKA</sequence>
<comment type="catalytic activity">
    <reaction evidence="4">
        <text>(R)-pantoate + NADP(+) = 2-dehydropantoate + NADPH + H(+)</text>
        <dbReference type="Rhea" id="RHEA:16233"/>
        <dbReference type="ChEBI" id="CHEBI:11561"/>
        <dbReference type="ChEBI" id="CHEBI:15378"/>
        <dbReference type="ChEBI" id="CHEBI:15980"/>
        <dbReference type="ChEBI" id="CHEBI:57783"/>
        <dbReference type="ChEBI" id="CHEBI:58349"/>
        <dbReference type="EC" id="1.1.1.169"/>
    </reaction>
</comment>
<dbReference type="GO" id="GO:0005737">
    <property type="term" value="C:cytoplasm"/>
    <property type="evidence" value="ECO:0007669"/>
    <property type="project" value="TreeGrafter"/>
</dbReference>
<evidence type="ECO:0000313" key="7">
    <source>
        <dbReference type="EMBL" id="HIX95544.1"/>
    </source>
</evidence>
<evidence type="ECO:0000313" key="8">
    <source>
        <dbReference type="Proteomes" id="UP000886751"/>
    </source>
</evidence>
<comment type="function">
    <text evidence="4">Catalyzes the NADPH-dependent reduction of ketopantoate into pantoic acid.</text>
</comment>
<organism evidence="7 8">
    <name type="scientific">Candidatus Gemmiger excrementipullorum</name>
    <dbReference type="NCBI Taxonomy" id="2838610"/>
    <lineage>
        <taxon>Bacteria</taxon>
        <taxon>Bacillati</taxon>
        <taxon>Bacillota</taxon>
        <taxon>Clostridia</taxon>
        <taxon>Eubacteriales</taxon>
        <taxon>Gemmiger</taxon>
    </lineage>
</organism>
<dbReference type="InterPro" id="IPR051402">
    <property type="entry name" value="KPR-Related"/>
</dbReference>
<proteinExistence type="inferred from homology"/>
<accession>A0A9D2BW20</accession>
<feature type="domain" description="Ketopantoate reductase C-terminal" evidence="6">
    <location>
        <begin position="177"/>
        <end position="300"/>
    </location>
</feature>
<evidence type="ECO:0000259" key="5">
    <source>
        <dbReference type="Pfam" id="PF02558"/>
    </source>
</evidence>
<evidence type="ECO:0000256" key="3">
    <source>
        <dbReference type="ARBA" id="ARBA00023002"/>
    </source>
</evidence>
<keyword evidence="3 4" id="KW-0560">Oxidoreductase</keyword>
<comment type="similarity">
    <text evidence="1 4">Belongs to the ketopantoate reductase family.</text>
</comment>
<dbReference type="NCBIfam" id="TIGR00745">
    <property type="entry name" value="apbA_panE"/>
    <property type="match status" value="1"/>
</dbReference>
<dbReference type="EMBL" id="DXEI01000130">
    <property type="protein sequence ID" value="HIX95544.1"/>
    <property type="molecule type" value="Genomic_DNA"/>
</dbReference>
<keyword evidence="2 4" id="KW-0521">NADP</keyword>
<reference evidence="7" key="2">
    <citation type="submission" date="2021-04" db="EMBL/GenBank/DDBJ databases">
        <authorList>
            <person name="Gilroy R."/>
        </authorList>
    </citation>
    <scope>NUCLEOTIDE SEQUENCE</scope>
    <source>
        <strain evidence="7">ChiHecec2B26-7398</strain>
    </source>
</reference>
<dbReference type="AlphaFoldDB" id="A0A9D2BW20"/>
<dbReference type="InterPro" id="IPR013328">
    <property type="entry name" value="6PGD_dom2"/>
</dbReference>
<dbReference type="InterPro" id="IPR036291">
    <property type="entry name" value="NAD(P)-bd_dom_sf"/>
</dbReference>
<dbReference type="GO" id="GO:0015940">
    <property type="term" value="P:pantothenate biosynthetic process"/>
    <property type="evidence" value="ECO:0007669"/>
    <property type="project" value="UniProtKB-KW"/>
</dbReference>
<evidence type="ECO:0000256" key="1">
    <source>
        <dbReference type="ARBA" id="ARBA00007870"/>
    </source>
</evidence>
<dbReference type="InterPro" id="IPR013332">
    <property type="entry name" value="KPR_N"/>
</dbReference>
<comment type="caution">
    <text evidence="7">The sequence shown here is derived from an EMBL/GenBank/DDBJ whole genome shotgun (WGS) entry which is preliminary data.</text>
</comment>
<reference evidence="7" key="1">
    <citation type="journal article" date="2021" name="PeerJ">
        <title>Extensive microbial diversity within the chicken gut microbiome revealed by metagenomics and culture.</title>
        <authorList>
            <person name="Gilroy R."/>
            <person name="Ravi A."/>
            <person name="Getino M."/>
            <person name="Pursley I."/>
            <person name="Horton D.L."/>
            <person name="Alikhan N.F."/>
            <person name="Baker D."/>
            <person name="Gharbi K."/>
            <person name="Hall N."/>
            <person name="Watson M."/>
            <person name="Adriaenssens E.M."/>
            <person name="Foster-Nyarko E."/>
            <person name="Jarju S."/>
            <person name="Secka A."/>
            <person name="Antonio M."/>
            <person name="Oren A."/>
            <person name="Chaudhuri R.R."/>
            <person name="La Ragione R."/>
            <person name="Hildebrand F."/>
            <person name="Pallen M.J."/>
        </authorList>
    </citation>
    <scope>NUCLEOTIDE SEQUENCE</scope>
    <source>
        <strain evidence="7">ChiHecec2B26-7398</strain>
    </source>
</reference>
<gene>
    <name evidence="7" type="ORF">H9846_08820</name>
</gene>
<name>A0A9D2BW20_9FIRM</name>
<dbReference type="Pfam" id="PF02558">
    <property type="entry name" value="ApbA"/>
    <property type="match status" value="1"/>
</dbReference>
<dbReference type="Pfam" id="PF08546">
    <property type="entry name" value="ApbA_C"/>
    <property type="match status" value="1"/>
</dbReference>
<dbReference type="GO" id="GO:0008677">
    <property type="term" value="F:2-dehydropantoate 2-reductase activity"/>
    <property type="evidence" value="ECO:0007669"/>
    <property type="project" value="UniProtKB-EC"/>
</dbReference>
<evidence type="ECO:0000256" key="4">
    <source>
        <dbReference type="RuleBase" id="RU362068"/>
    </source>
</evidence>
<dbReference type="PANTHER" id="PTHR21708">
    <property type="entry name" value="PROBABLE 2-DEHYDROPANTOATE 2-REDUCTASE"/>
    <property type="match status" value="1"/>
</dbReference>
<dbReference type="InterPro" id="IPR008927">
    <property type="entry name" value="6-PGluconate_DH-like_C_sf"/>
</dbReference>
<evidence type="ECO:0000259" key="6">
    <source>
        <dbReference type="Pfam" id="PF08546"/>
    </source>
</evidence>
<dbReference type="Gene3D" id="3.40.50.720">
    <property type="entry name" value="NAD(P)-binding Rossmann-like Domain"/>
    <property type="match status" value="1"/>
</dbReference>